<proteinExistence type="predicted"/>
<accession>W4M769</accession>
<sequence>MNHDWFQEEDILAFDDVEPFIPPTGPSAELQANPMPSGNKPQSSPPDVREPVPSPLRSVADQYDPPPYWSRRATDHEWAKPREAERVPCCTGAIRVSLQHYGRRVLCLPCKTIYRFGRPIGHAPVANFGLRHRS</sequence>
<feature type="region of interest" description="Disordered" evidence="1">
    <location>
        <begin position="15"/>
        <end position="72"/>
    </location>
</feature>
<dbReference type="EMBL" id="AZHX01000794">
    <property type="protein sequence ID" value="ETX06050.1"/>
    <property type="molecule type" value="Genomic_DNA"/>
</dbReference>
<evidence type="ECO:0000313" key="2">
    <source>
        <dbReference type="EMBL" id="ETX06050.1"/>
    </source>
</evidence>
<reference evidence="2 3" key="1">
    <citation type="journal article" date="2014" name="Nature">
        <title>An environmental bacterial taxon with a large and distinct metabolic repertoire.</title>
        <authorList>
            <person name="Wilson M.C."/>
            <person name="Mori T."/>
            <person name="Ruckert C."/>
            <person name="Uria A.R."/>
            <person name="Helf M.J."/>
            <person name="Takada K."/>
            <person name="Gernert C."/>
            <person name="Steffens U.A."/>
            <person name="Heycke N."/>
            <person name="Schmitt S."/>
            <person name="Rinke C."/>
            <person name="Helfrich E.J."/>
            <person name="Brachmann A.O."/>
            <person name="Gurgui C."/>
            <person name="Wakimoto T."/>
            <person name="Kracht M."/>
            <person name="Crusemann M."/>
            <person name="Hentschel U."/>
            <person name="Abe I."/>
            <person name="Matsunaga S."/>
            <person name="Kalinowski J."/>
            <person name="Takeyama H."/>
            <person name="Piel J."/>
        </authorList>
    </citation>
    <scope>NUCLEOTIDE SEQUENCE [LARGE SCALE GENOMIC DNA]</scope>
    <source>
        <strain evidence="3">TSY2</strain>
    </source>
</reference>
<gene>
    <name evidence="2" type="ORF">ETSY2_19360</name>
</gene>
<name>W4M769_9BACT</name>
<keyword evidence="3" id="KW-1185">Reference proteome</keyword>
<comment type="caution">
    <text evidence="2">The sequence shown here is derived from an EMBL/GenBank/DDBJ whole genome shotgun (WGS) entry which is preliminary data.</text>
</comment>
<protein>
    <submittedName>
        <fullName evidence="2">Uncharacterized protein</fullName>
    </submittedName>
</protein>
<dbReference type="AlphaFoldDB" id="W4M769"/>
<evidence type="ECO:0000313" key="3">
    <source>
        <dbReference type="Proteomes" id="UP000019140"/>
    </source>
</evidence>
<dbReference type="Proteomes" id="UP000019140">
    <property type="component" value="Unassembled WGS sequence"/>
</dbReference>
<organism evidence="2 3">
    <name type="scientific">Candidatus Entotheonella gemina</name>
    <dbReference type="NCBI Taxonomy" id="1429439"/>
    <lineage>
        <taxon>Bacteria</taxon>
        <taxon>Pseudomonadati</taxon>
        <taxon>Nitrospinota/Tectimicrobiota group</taxon>
        <taxon>Candidatus Tectimicrobiota</taxon>
        <taxon>Candidatus Entotheonellia</taxon>
        <taxon>Candidatus Entotheonellales</taxon>
        <taxon>Candidatus Entotheonellaceae</taxon>
        <taxon>Candidatus Entotheonella</taxon>
    </lineage>
</organism>
<evidence type="ECO:0000256" key="1">
    <source>
        <dbReference type="SAM" id="MobiDB-lite"/>
    </source>
</evidence>
<dbReference type="HOGENOM" id="CLU_1892355_0_0_7"/>